<name>E1QGE4_DESB2</name>
<keyword evidence="10" id="KW-0573">Peptidoglycan synthesis</keyword>
<dbReference type="STRING" id="644282.Deba_0280"/>
<evidence type="ECO:0000256" key="14">
    <source>
        <dbReference type="SAM" id="MobiDB-lite"/>
    </source>
</evidence>
<dbReference type="Proteomes" id="UP000009047">
    <property type="component" value="Chromosome"/>
</dbReference>
<evidence type="ECO:0000256" key="1">
    <source>
        <dbReference type="ARBA" id="ARBA00004167"/>
    </source>
</evidence>
<keyword evidence="7 15" id="KW-0812">Transmembrane</keyword>
<dbReference type="NCBIfam" id="TIGR03423">
    <property type="entry name" value="pbp2_mrdA"/>
    <property type="match status" value="1"/>
</dbReference>
<dbReference type="SUPFAM" id="SSF56519">
    <property type="entry name" value="Penicillin binding protein dimerisation domain"/>
    <property type="match status" value="1"/>
</dbReference>
<keyword evidence="13" id="KW-0961">Cell wall biogenesis/degradation</keyword>
<dbReference type="GO" id="GO:0006508">
    <property type="term" value="P:proteolysis"/>
    <property type="evidence" value="ECO:0007669"/>
    <property type="project" value="UniProtKB-KW"/>
</dbReference>
<dbReference type="GO" id="GO:0071972">
    <property type="term" value="F:peptidoglycan L,D-transpeptidase activity"/>
    <property type="evidence" value="ECO:0007669"/>
    <property type="project" value="TreeGrafter"/>
</dbReference>
<dbReference type="InterPro" id="IPR017790">
    <property type="entry name" value="Penicillin-binding_protein_2"/>
</dbReference>
<keyword evidence="8" id="KW-0378">Hydrolase</keyword>
<proteinExistence type="predicted"/>
<keyword evidence="4" id="KW-0997">Cell inner membrane</keyword>
<evidence type="ECO:0000256" key="13">
    <source>
        <dbReference type="ARBA" id="ARBA00023316"/>
    </source>
</evidence>
<keyword evidence="18" id="KW-0328">Glycosyltransferase</keyword>
<evidence type="ECO:0000256" key="12">
    <source>
        <dbReference type="ARBA" id="ARBA00023136"/>
    </source>
</evidence>
<evidence type="ECO:0000313" key="19">
    <source>
        <dbReference type="Proteomes" id="UP000009047"/>
    </source>
</evidence>
<organism evidence="18 19">
    <name type="scientific">Desulfarculus baarsii (strain ATCC 33931 / DSM 2075 / LMG 7858 / VKM B-1802 / 2st14)</name>
    <dbReference type="NCBI Taxonomy" id="644282"/>
    <lineage>
        <taxon>Bacteria</taxon>
        <taxon>Pseudomonadati</taxon>
        <taxon>Thermodesulfobacteriota</taxon>
        <taxon>Desulfarculia</taxon>
        <taxon>Desulfarculales</taxon>
        <taxon>Desulfarculaceae</taxon>
        <taxon>Desulfarculus</taxon>
    </lineage>
</organism>
<evidence type="ECO:0000256" key="2">
    <source>
        <dbReference type="ARBA" id="ARBA00004236"/>
    </source>
</evidence>
<keyword evidence="6" id="KW-0645">Protease</keyword>
<keyword evidence="11 15" id="KW-1133">Transmembrane helix</keyword>
<dbReference type="SUPFAM" id="SSF56601">
    <property type="entry name" value="beta-lactamase/transpeptidase-like"/>
    <property type="match status" value="1"/>
</dbReference>
<dbReference type="PANTHER" id="PTHR30627:SF2">
    <property type="entry name" value="PEPTIDOGLYCAN D,D-TRANSPEPTIDASE MRDA"/>
    <property type="match status" value="1"/>
</dbReference>
<dbReference type="Gene3D" id="3.40.710.10">
    <property type="entry name" value="DD-peptidase/beta-lactamase superfamily"/>
    <property type="match status" value="1"/>
</dbReference>
<dbReference type="OrthoDB" id="9789078at2"/>
<dbReference type="Pfam" id="PF00905">
    <property type="entry name" value="Transpeptidase"/>
    <property type="match status" value="1"/>
</dbReference>
<dbReference type="GO" id="GO:0008658">
    <property type="term" value="F:penicillin binding"/>
    <property type="evidence" value="ECO:0007669"/>
    <property type="project" value="InterPro"/>
</dbReference>
<dbReference type="Pfam" id="PF03717">
    <property type="entry name" value="PBP_dimer"/>
    <property type="match status" value="1"/>
</dbReference>
<accession>E1QGE4</accession>
<feature type="transmembrane region" description="Helical" evidence="15">
    <location>
        <begin position="30"/>
        <end position="51"/>
    </location>
</feature>
<evidence type="ECO:0000313" key="18">
    <source>
        <dbReference type="EMBL" id="ADK83656.1"/>
    </source>
</evidence>
<dbReference type="GO" id="GO:0009002">
    <property type="term" value="F:serine-type D-Ala-D-Ala carboxypeptidase activity"/>
    <property type="evidence" value="ECO:0007669"/>
    <property type="project" value="InterPro"/>
</dbReference>
<keyword evidence="18" id="KW-0808">Transferase</keyword>
<evidence type="ECO:0000259" key="17">
    <source>
        <dbReference type="Pfam" id="PF03717"/>
    </source>
</evidence>
<dbReference type="Gene3D" id="3.90.1310.10">
    <property type="entry name" value="Penicillin-binding protein 2a (Domain 2)"/>
    <property type="match status" value="1"/>
</dbReference>
<dbReference type="InterPro" id="IPR050515">
    <property type="entry name" value="Beta-lactam/transpept"/>
</dbReference>
<dbReference type="AlphaFoldDB" id="E1QGE4"/>
<dbReference type="InterPro" id="IPR005311">
    <property type="entry name" value="PBP_dimer"/>
</dbReference>
<evidence type="ECO:0000256" key="5">
    <source>
        <dbReference type="ARBA" id="ARBA00022645"/>
    </source>
</evidence>
<keyword evidence="3" id="KW-1003">Cell membrane</keyword>
<feature type="domain" description="Penicillin-binding protein transpeptidase" evidence="16">
    <location>
        <begin position="277"/>
        <end position="614"/>
    </location>
</feature>
<dbReference type="GO" id="GO:0016757">
    <property type="term" value="F:glycosyltransferase activity"/>
    <property type="evidence" value="ECO:0007669"/>
    <property type="project" value="UniProtKB-KW"/>
</dbReference>
<dbReference type="KEGG" id="dbr:Deba_0280"/>
<evidence type="ECO:0000256" key="11">
    <source>
        <dbReference type="ARBA" id="ARBA00022989"/>
    </source>
</evidence>
<dbReference type="RefSeq" id="WP_013257112.1">
    <property type="nucleotide sequence ID" value="NC_014365.1"/>
</dbReference>
<evidence type="ECO:0000256" key="6">
    <source>
        <dbReference type="ARBA" id="ARBA00022670"/>
    </source>
</evidence>
<dbReference type="EMBL" id="CP002085">
    <property type="protein sequence ID" value="ADK83656.1"/>
    <property type="molecule type" value="Genomic_DNA"/>
</dbReference>
<reference evidence="18 19" key="1">
    <citation type="journal article" date="2010" name="Stand. Genomic Sci.">
        <title>Complete genome sequence of Desulfarculus baarsii type strain (2st14).</title>
        <authorList>
            <person name="Sun H."/>
            <person name="Spring S."/>
            <person name="Lapidus A."/>
            <person name="Davenport K."/>
            <person name="Del Rio T.G."/>
            <person name="Tice H."/>
            <person name="Nolan M."/>
            <person name="Copeland A."/>
            <person name="Cheng J.F."/>
            <person name="Lucas S."/>
            <person name="Tapia R."/>
            <person name="Goodwin L."/>
            <person name="Pitluck S."/>
            <person name="Ivanova N."/>
            <person name="Pagani I."/>
            <person name="Mavromatis K."/>
            <person name="Ovchinnikova G."/>
            <person name="Pati A."/>
            <person name="Chen A."/>
            <person name="Palaniappan K."/>
            <person name="Hauser L."/>
            <person name="Chang Y.J."/>
            <person name="Jeffries C.D."/>
            <person name="Detter J.C."/>
            <person name="Han C."/>
            <person name="Rohde M."/>
            <person name="Brambilla E."/>
            <person name="Goker M."/>
            <person name="Woyke T."/>
            <person name="Bristow J."/>
            <person name="Eisen J.A."/>
            <person name="Markowitz V."/>
            <person name="Hugenholtz P."/>
            <person name="Kyrpides N.C."/>
            <person name="Klenk H.P."/>
            <person name="Land M."/>
        </authorList>
    </citation>
    <scope>NUCLEOTIDE SEQUENCE [LARGE SCALE GENOMIC DNA]</scope>
    <source>
        <strain evidence="19">ATCC 33931 / DSM 2075 / LMG 7858 / VKM B-1802 / 2st14</strain>
    </source>
</reference>
<keyword evidence="12 15" id="KW-0472">Membrane</keyword>
<keyword evidence="19" id="KW-1185">Reference proteome</keyword>
<dbReference type="FunFam" id="3.40.710.10:FF:000024">
    <property type="entry name" value="Penicillin-binding protein 2"/>
    <property type="match status" value="1"/>
</dbReference>
<evidence type="ECO:0000256" key="9">
    <source>
        <dbReference type="ARBA" id="ARBA00022960"/>
    </source>
</evidence>
<sequence length="659" mass="71480">MGAWGEKRARRGLSRNKAIDPGEIPQVRRALFAAAALVGLAMAVLVGRLWYLQVLHGEEFRLLSENNRVRLVDVPPSRGLIFDCKRRLLADNRPTFTLVAVPEDVPDWDLLTRRLHALIGITPQEVADARKAARGAPPFKAMRLRSNLDRDQLANLETFQYELPGVKVMVEYRRAYLAAKETAHVIGYLGEINAEELKKAPRELYRMGDYVGRDGLERSRDRVLHGARGVRQVEVDAVGRELKVLSDKPERPGHDLILTLDLDLQKAAAVGMGQQVGAVVALNPKNGQVLCMYSAPSFDQNSFVLGMSGAQWQALSKDPMHPLKHRAISGVYPPGSTYKIITSAAGLSEGVINKDTLYFCSGQMSLGRRTYKCWAHKRGGHGSVNLHKALRESCDVYYYRVGKSLGVDRLAKYARAFGLGRASGVPLPHESSGLIPDSAWKRKRFGEPWQEGETLSVAIGQGFNLTTPLQLARMVAVVANGGRLVTPTLVAAVVRPDGGEPVPEPPGMISRTPVSDEHLKLIHEGLVAVVNEPHGTASRARVKGVTVAGKTGTAQVVALKFERKKGEETPWRFRDHALFVAYAPAEDPEIAVSVVIEHGGHGGSDAAPVAQRVLATYFHGPQPLPEDEAAKAAEAAGRPAGQGTTGQPAAPEAEGVDGD</sequence>
<dbReference type="InterPro" id="IPR001460">
    <property type="entry name" value="PCN-bd_Tpept"/>
</dbReference>
<dbReference type="EC" id="2.4.1.129" evidence="18"/>
<protein>
    <submittedName>
        <fullName evidence="18">Penicillin-binding protein 2</fullName>
        <ecNumber evidence="18">2.4.1.129</ecNumber>
    </submittedName>
</protein>
<dbReference type="GO" id="GO:0071555">
    <property type="term" value="P:cell wall organization"/>
    <property type="evidence" value="ECO:0007669"/>
    <property type="project" value="UniProtKB-KW"/>
</dbReference>
<evidence type="ECO:0000256" key="7">
    <source>
        <dbReference type="ARBA" id="ARBA00022692"/>
    </source>
</evidence>
<evidence type="ECO:0000256" key="10">
    <source>
        <dbReference type="ARBA" id="ARBA00022984"/>
    </source>
</evidence>
<feature type="region of interest" description="Disordered" evidence="14">
    <location>
        <begin position="621"/>
        <end position="659"/>
    </location>
</feature>
<evidence type="ECO:0000256" key="3">
    <source>
        <dbReference type="ARBA" id="ARBA00022475"/>
    </source>
</evidence>
<dbReference type="GO" id="GO:0009252">
    <property type="term" value="P:peptidoglycan biosynthetic process"/>
    <property type="evidence" value="ECO:0007669"/>
    <property type="project" value="UniProtKB-KW"/>
</dbReference>
<dbReference type="InterPro" id="IPR036138">
    <property type="entry name" value="PBP_dimer_sf"/>
</dbReference>
<evidence type="ECO:0000256" key="8">
    <source>
        <dbReference type="ARBA" id="ARBA00022801"/>
    </source>
</evidence>
<keyword evidence="9" id="KW-0133">Cell shape</keyword>
<dbReference type="Gene3D" id="3.30.1390.30">
    <property type="entry name" value="Penicillin-binding protein 2a, domain 3"/>
    <property type="match status" value="1"/>
</dbReference>
<dbReference type="eggNOG" id="COG0768">
    <property type="taxonomic scope" value="Bacteria"/>
</dbReference>
<feature type="compositionally biased region" description="Low complexity" evidence="14">
    <location>
        <begin position="632"/>
        <end position="642"/>
    </location>
</feature>
<dbReference type="GO" id="GO:0005886">
    <property type="term" value="C:plasma membrane"/>
    <property type="evidence" value="ECO:0007669"/>
    <property type="project" value="UniProtKB-SubCell"/>
</dbReference>
<comment type="subcellular location">
    <subcellularLocation>
        <location evidence="2">Cell membrane</location>
    </subcellularLocation>
    <subcellularLocation>
        <location evidence="1">Membrane</location>
        <topology evidence="1">Single-pass membrane protein</topology>
    </subcellularLocation>
</comment>
<dbReference type="PANTHER" id="PTHR30627">
    <property type="entry name" value="PEPTIDOGLYCAN D,D-TRANSPEPTIDASE"/>
    <property type="match status" value="1"/>
</dbReference>
<evidence type="ECO:0000259" key="16">
    <source>
        <dbReference type="Pfam" id="PF00905"/>
    </source>
</evidence>
<keyword evidence="5" id="KW-0121">Carboxypeptidase</keyword>
<dbReference type="GO" id="GO:0008360">
    <property type="term" value="P:regulation of cell shape"/>
    <property type="evidence" value="ECO:0007669"/>
    <property type="project" value="UniProtKB-KW"/>
</dbReference>
<feature type="domain" description="Penicillin-binding protein dimerisation" evidence="17">
    <location>
        <begin position="74"/>
        <end position="244"/>
    </location>
</feature>
<dbReference type="InterPro" id="IPR012338">
    <property type="entry name" value="Beta-lactam/transpept-like"/>
</dbReference>
<evidence type="ECO:0000256" key="15">
    <source>
        <dbReference type="SAM" id="Phobius"/>
    </source>
</evidence>
<dbReference type="HOGENOM" id="CLU_009289_1_2_7"/>
<gene>
    <name evidence="18" type="ordered locus">Deba_0280</name>
</gene>
<evidence type="ECO:0000256" key="4">
    <source>
        <dbReference type="ARBA" id="ARBA00022519"/>
    </source>
</evidence>